<proteinExistence type="predicted"/>
<organism evidence="2 3">
    <name type="scientific">Monosporascus ibericus</name>
    <dbReference type="NCBI Taxonomy" id="155417"/>
    <lineage>
        <taxon>Eukaryota</taxon>
        <taxon>Fungi</taxon>
        <taxon>Dikarya</taxon>
        <taxon>Ascomycota</taxon>
        <taxon>Pezizomycotina</taxon>
        <taxon>Sordariomycetes</taxon>
        <taxon>Xylariomycetidae</taxon>
        <taxon>Xylariales</taxon>
        <taxon>Xylariales incertae sedis</taxon>
        <taxon>Monosporascus</taxon>
    </lineage>
</organism>
<evidence type="ECO:0000313" key="2">
    <source>
        <dbReference type="EMBL" id="RYP00414.1"/>
    </source>
</evidence>
<name>A0A4Q4T6X8_9PEZI</name>
<sequence length="97" mass="10171">MAGQPIPHKKDVARDHPASSLATWFRSGSPFANEILATDIAECSGDDEVADEDSRGGESGPDDGSQGGGDGPVLYKSRRVSRTGFDGPAYCLRGSMK</sequence>
<comment type="caution">
    <text evidence="2">The sequence shown here is derived from an EMBL/GenBank/DDBJ whole genome shotgun (WGS) entry which is preliminary data.</text>
</comment>
<dbReference type="EMBL" id="QJNU01000389">
    <property type="protein sequence ID" value="RYP00414.1"/>
    <property type="molecule type" value="Genomic_DNA"/>
</dbReference>
<evidence type="ECO:0000313" key="3">
    <source>
        <dbReference type="Proteomes" id="UP000293360"/>
    </source>
</evidence>
<dbReference type="AlphaFoldDB" id="A0A4Q4T6X8"/>
<keyword evidence="3" id="KW-1185">Reference proteome</keyword>
<dbReference type="OrthoDB" id="2126698at2759"/>
<protein>
    <submittedName>
        <fullName evidence="2">Uncharacterized protein</fullName>
    </submittedName>
</protein>
<evidence type="ECO:0000256" key="1">
    <source>
        <dbReference type="SAM" id="MobiDB-lite"/>
    </source>
</evidence>
<feature type="region of interest" description="Disordered" evidence="1">
    <location>
        <begin position="43"/>
        <end position="87"/>
    </location>
</feature>
<gene>
    <name evidence="2" type="ORF">DL764_006513</name>
</gene>
<reference evidence="2 3" key="1">
    <citation type="submission" date="2018-06" db="EMBL/GenBank/DDBJ databases">
        <title>Complete Genomes of Monosporascus.</title>
        <authorList>
            <person name="Robinson A.J."/>
            <person name="Natvig D.O."/>
        </authorList>
    </citation>
    <scope>NUCLEOTIDE SEQUENCE [LARGE SCALE GENOMIC DNA]</scope>
    <source>
        <strain evidence="2 3">CBS 110550</strain>
    </source>
</reference>
<dbReference type="Proteomes" id="UP000293360">
    <property type="component" value="Unassembled WGS sequence"/>
</dbReference>
<accession>A0A4Q4T6X8</accession>